<dbReference type="PANTHER" id="PTHR33204">
    <property type="entry name" value="TRANSCRIPTIONAL REGULATOR, MARR FAMILY"/>
    <property type="match status" value="1"/>
</dbReference>
<proteinExistence type="predicted"/>
<dbReference type="SUPFAM" id="SSF46785">
    <property type="entry name" value="Winged helix' DNA-binding domain"/>
    <property type="match status" value="1"/>
</dbReference>
<evidence type="ECO:0000313" key="5">
    <source>
        <dbReference type="EMBL" id="TDN43415.1"/>
    </source>
</evidence>
<comment type="caution">
    <text evidence="5">The sequence shown here is derived from an EMBL/GenBank/DDBJ whole genome shotgun (WGS) entry which is preliminary data.</text>
</comment>
<accession>A0A4R6DFH9</accession>
<dbReference type="AlphaFoldDB" id="A0A4R6DFH9"/>
<evidence type="ECO:0000256" key="2">
    <source>
        <dbReference type="ARBA" id="ARBA00023125"/>
    </source>
</evidence>
<dbReference type="Gene3D" id="1.10.10.10">
    <property type="entry name" value="Winged helix-like DNA-binding domain superfamily/Winged helix DNA-binding domain"/>
    <property type="match status" value="1"/>
</dbReference>
<feature type="domain" description="HTH hxlR-type" evidence="4">
    <location>
        <begin position="13"/>
        <end position="111"/>
    </location>
</feature>
<keyword evidence="3" id="KW-0804">Transcription</keyword>
<keyword evidence="2" id="KW-0238">DNA-binding</keyword>
<dbReference type="Pfam" id="PF01638">
    <property type="entry name" value="HxlR"/>
    <property type="match status" value="1"/>
</dbReference>
<dbReference type="RefSeq" id="WP_133520279.1">
    <property type="nucleotide sequence ID" value="NZ_SNVW01000008.1"/>
</dbReference>
<name>A0A4R6DFH9_9MICO</name>
<gene>
    <name evidence="5" type="ORF">EDF64_10885</name>
</gene>
<dbReference type="PROSITE" id="PS51118">
    <property type="entry name" value="HTH_HXLR"/>
    <property type="match status" value="1"/>
</dbReference>
<dbReference type="Proteomes" id="UP000295764">
    <property type="component" value="Unassembled WGS sequence"/>
</dbReference>
<protein>
    <submittedName>
        <fullName evidence="5">HxlR family transcriptional regulator</fullName>
    </submittedName>
</protein>
<dbReference type="InterPro" id="IPR036388">
    <property type="entry name" value="WH-like_DNA-bd_sf"/>
</dbReference>
<evidence type="ECO:0000313" key="6">
    <source>
        <dbReference type="Proteomes" id="UP000295764"/>
    </source>
</evidence>
<dbReference type="GO" id="GO:0003677">
    <property type="term" value="F:DNA binding"/>
    <property type="evidence" value="ECO:0007669"/>
    <property type="project" value="UniProtKB-KW"/>
</dbReference>
<evidence type="ECO:0000256" key="3">
    <source>
        <dbReference type="ARBA" id="ARBA00023163"/>
    </source>
</evidence>
<dbReference type="EMBL" id="SNVW01000008">
    <property type="protein sequence ID" value="TDN43415.1"/>
    <property type="molecule type" value="Genomic_DNA"/>
</dbReference>
<dbReference type="InterPro" id="IPR011991">
    <property type="entry name" value="ArsR-like_HTH"/>
</dbReference>
<dbReference type="InterPro" id="IPR036390">
    <property type="entry name" value="WH_DNA-bd_sf"/>
</dbReference>
<dbReference type="CDD" id="cd00090">
    <property type="entry name" value="HTH_ARSR"/>
    <property type="match status" value="1"/>
</dbReference>
<dbReference type="PANTHER" id="PTHR33204:SF39">
    <property type="entry name" value="TRANSCRIPTIONAL REGULATORY PROTEIN"/>
    <property type="match status" value="1"/>
</dbReference>
<dbReference type="STRING" id="2035.RU06_02090"/>
<organism evidence="5 6">
    <name type="scientific">Curtobacterium flaccumfaciens</name>
    <dbReference type="NCBI Taxonomy" id="2035"/>
    <lineage>
        <taxon>Bacteria</taxon>
        <taxon>Bacillati</taxon>
        <taxon>Actinomycetota</taxon>
        <taxon>Actinomycetes</taxon>
        <taxon>Micrococcales</taxon>
        <taxon>Microbacteriaceae</taxon>
        <taxon>Curtobacterium</taxon>
    </lineage>
</organism>
<reference evidence="5 6" key="1">
    <citation type="submission" date="2019-03" db="EMBL/GenBank/DDBJ databases">
        <title>Genomic analyses of the natural microbiome of Caenorhabditis elegans.</title>
        <authorList>
            <person name="Samuel B."/>
        </authorList>
    </citation>
    <scope>NUCLEOTIDE SEQUENCE [LARGE SCALE GENOMIC DNA]</scope>
    <source>
        <strain evidence="5 6">JUb65</strain>
    </source>
</reference>
<evidence type="ECO:0000259" key="4">
    <source>
        <dbReference type="PROSITE" id="PS51118"/>
    </source>
</evidence>
<dbReference type="OrthoDB" id="370168at2"/>
<evidence type="ECO:0000256" key="1">
    <source>
        <dbReference type="ARBA" id="ARBA00023015"/>
    </source>
</evidence>
<dbReference type="InterPro" id="IPR002577">
    <property type="entry name" value="HTH_HxlR"/>
</dbReference>
<keyword evidence="1" id="KW-0805">Transcription regulation</keyword>
<sequence length="120" mass="13485">MSALEYSPYAAECPSRQLLDRIGDRWSVLTIGTLADGPARYSAIAHRVQGVSQKMLTQTLRALERDGLVTRTVFPEIPPHVEYELTDRGRSLRAVLEPLEDWATSHMDEVAVSRGEYDAR</sequence>